<dbReference type="SUPFAM" id="SSF52540">
    <property type="entry name" value="P-loop containing nucleoside triphosphate hydrolases"/>
    <property type="match status" value="2"/>
</dbReference>
<keyword evidence="4" id="KW-0067">ATP-binding</keyword>
<comment type="caution">
    <text evidence="7">The sequence shown here is derived from an EMBL/GenBank/DDBJ whole genome shotgun (WGS) entry which is preliminary data.</text>
</comment>
<keyword evidence="3 7" id="KW-0347">Helicase</keyword>
<dbReference type="PROSITE" id="PS51194">
    <property type="entry name" value="HELICASE_CTER"/>
    <property type="match status" value="1"/>
</dbReference>
<dbReference type="EC" id="3.6.4.13" evidence="7"/>
<dbReference type="Pfam" id="PF22527">
    <property type="entry name" value="DEXQc_Suv3"/>
    <property type="match status" value="1"/>
</dbReference>
<dbReference type="GO" id="GO:0005524">
    <property type="term" value="F:ATP binding"/>
    <property type="evidence" value="ECO:0007669"/>
    <property type="project" value="UniProtKB-KW"/>
</dbReference>
<gene>
    <name evidence="7" type="ORF">HNR55_001354</name>
</gene>
<dbReference type="GO" id="GO:0003724">
    <property type="term" value="F:RNA helicase activity"/>
    <property type="evidence" value="ECO:0007669"/>
    <property type="project" value="UniProtKB-EC"/>
</dbReference>
<dbReference type="GO" id="GO:0016787">
    <property type="term" value="F:hydrolase activity"/>
    <property type="evidence" value="ECO:0007669"/>
    <property type="project" value="UniProtKB-KW"/>
</dbReference>
<dbReference type="InterPro" id="IPR050699">
    <property type="entry name" value="RNA-DNA_Helicase"/>
</dbReference>
<evidence type="ECO:0000256" key="2">
    <source>
        <dbReference type="ARBA" id="ARBA00022801"/>
    </source>
</evidence>
<keyword evidence="1" id="KW-0547">Nucleotide-binding</keyword>
<dbReference type="InterPro" id="IPR055206">
    <property type="entry name" value="DEXQc_SUV3"/>
</dbReference>
<evidence type="ECO:0000256" key="5">
    <source>
        <dbReference type="SAM" id="MobiDB-lite"/>
    </source>
</evidence>
<dbReference type="PANTHER" id="PTHR12131:SF1">
    <property type="entry name" value="ATP-DEPENDENT RNA HELICASE SUPV3L1, MITOCHONDRIAL-RELATED"/>
    <property type="match status" value="1"/>
</dbReference>
<evidence type="ECO:0000259" key="6">
    <source>
        <dbReference type="PROSITE" id="PS51194"/>
    </source>
</evidence>
<dbReference type="EMBL" id="JACHIE010000004">
    <property type="protein sequence ID" value="MBB6456773.1"/>
    <property type="molecule type" value="Genomic_DNA"/>
</dbReference>
<dbReference type="Gene3D" id="3.40.50.300">
    <property type="entry name" value="P-loop containing nucleotide triphosphate hydrolases"/>
    <property type="match status" value="2"/>
</dbReference>
<dbReference type="Pfam" id="PF00271">
    <property type="entry name" value="Helicase_C"/>
    <property type="match status" value="1"/>
</dbReference>
<keyword evidence="2 7" id="KW-0378">Hydrolase</keyword>
<dbReference type="SMART" id="SM00490">
    <property type="entry name" value="HELICc"/>
    <property type="match status" value="1"/>
</dbReference>
<dbReference type="Proteomes" id="UP000578000">
    <property type="component" value="Unassembled WGS sequence"/>
</dbReference>
<dbReference type="AlphaFoldDB" id="A0A841QEY9"/>
<feature type="domain" description="Helicase C-terminal" evidence="6">
    <location>
        <begin position="190"/>
        <end position="353"/>
    </location>
</feature>
<name>A0A841QEY9_9PROT</name>
<organism evidence="7 8">
    <name type="scientific">Acetobacter lovaniensis</name>
    <dbReference type="NCBI Taxonomy" id="104100"/>
    <lineage>
        <taxon>Bacteria</taxon>
        <taxon>Pseudomonadati</taxon>
        <taxon>Pseudomonadota</taxon>
        <taxon>Alphaproteobacteria</taxon>
        <taxon>Acetobacterales</taxon>
        <taxon>Acetobacteraceae</taxon>
        <taxon>Acetobacter</taxon>
    </lineage>
</organism>
<proteinExistence type="predicted"/>
<dbReference type="InterPro" id="IPR027417">
    <property type="entry name" value="P-loop_NTPase"/>
</dbReference>
<feature type="region of interest" description="Disordered" evidence="5">
    <location>
        <begin position="863"/>
        <end position="889"/>
    </location>
</feature>
<sequence length="899" mass="98998">MAFLLLPAPCASLFHHATGEAARIADLLFRRGQRTMHGMKVPPRQMAPALHAAQCADQAPVRAILGPTNTGKTHLALERMLAHASGVIGFPLRLLARENYDRMVRLKGVRSVALMTGEEKIIPPQARWFSCTVEAMPMHRPVDFVAVDEIQLCADPERGHIFTDRLLNARGRCETLFLGADTIAPLMRSLIRDISIETRPRLSSLSHTGHTRLSRLPPRTAIVAFSMAEVYAIAELIRRKRGGCAVVMGQLSPRTRNAQVALYQNREVDYLVATDAIGMGLNMTIDHVAFAGLSKFDGQRHRMLAPAEIAQIAGRAGRGTRDGTFGTTGECPPLPEAMAEAVETHKFEPLPFLWWRSSKLDFASPQALYASLCQKTPHPNLRPAEPAADMQTLSALMQTPAVRTLATTTAHTRLLWEICQIPDFRKLGLDSHIRLCGQLFSILAKDGQLPSSWLKGRLASLEHTGGEIEDLMHRLMGIRTWSYVAAHPDWVENAQHWQCHTRMLEDTLSDVLHERLASRFVDKRAASLARRLEETDGAPLLCAINKAGEVRVEGHDVGHMRGFAFMPDPEAARSDQALILKAARRAARSEIPRLVARFLQAPESEITLDNQTGHILWREEPIAHLRKGPSVLHPVIHIDDAEFLESTHKARIRERLTQFMASVLAHTLGPLFRAEQAVADHPLLRGIVHAVTENGGVATLPVPPVLPPAEALLLRRQAIRLHGTLAFCSPLLKPHAMALRSLLLRIHTGQSITQPLPGGAVSVHLSAPLAPSAQALLASLGWLLSHNTLVRLDIAASLMQDMQVLCARTPKPLPLSLASRLGISKKDLPHVLKGLGIRLQPPAPLPPRYAGPPAPFMVLPARHAEKRKQHSSRPKHGAHLQTAQNNSPFAILRTLRSQM</sequence>
<protein>
    <submittedName>
        <fullName evidence="7">ATP-dependent RNA helicase SUPV3L1/SUV3</fullName>
        <ecNumber evidence="7">3.6.4.13</ecNumber>
    </submittedName>
</protein>
<dbReference type="PANTHER" id="PTHR12131">
    <property type="entry name" value="ATP-DEPENDENT RNA AND DNA HELICASE"/>
    <property type="match status" value="1"/>
</dbReference>
<evidence type="ECO:0000313" key="8">
    <source>
        <dbReference type="Proteomes" id="UP000578000"/>
    </source>
</evidence>
<evidence type="ECO:0000256" key="1">
    <source>
        <dbReference type="ARBA" id="ARBA00022741"/>
    </source>
</evidence>
<reference evidence="7 8" key="1">
    <citation type="submission" date="2020-08" db="EMBL/GenBank/DDBJ databases">
        <title>Genomic Encyclopedia of Type Strains, Phase IV (KMG-IV): sequencing the most valuable type-strain genomes for metagenomic binning, comparative biology and taxonomic classification.</title>
        <authorList>
            <person name="Goeker M."/>
        </authorList>
    </citation>
    <scope>NUCLEOTIDE SEQUENCE [LARGE SCALE GENOMIC DNA]</scope>
    <source>
        <strain evidence="7 8">DSM 4491</strain>
    </source>
</reference>
<evidence type="ECO:0000256" key="4">
    <source>
        <dbReference type="ARBA" id="ARBA00022840"/>
    </source>
</evidence>
<keyword evidence="8" id="KW-1185">Reference proteome</keyword>
<dbReference type="InterPro" id="IPR001650">
    <property type="entry name" value="Helicase_C-like"/>
</dbReference>
<evidence type="ECO:0000256" key="3">
    <source>
        <dbReference type="ARBA" id="ARBA00022806"/>
    </source>
</evidence>
<accession>A0A841QEY9</accession>
<feature type="compositionally biased region" description="Basic residues" evidence="5">
    <location>
        <begin position="864"/>
        <end position="878"/>
    </location>
</feature>
<evidence type="ECO:0000313" key="7">
    <source>
        <dbReference type="EMBL" id="MBB6456773.1"/>
    </source>
</evidence>